<feature type="region of interest" description="Disordered" evidence="1">
    <location>
        <begin position="354"/>
        <end position="399"/>
    </location>
</feature>
<feature type="compositionally biased region" description="Basic residues" evidence="1">
    <location>
        <begin position="387"/>
        <end position="396"/>
    </location>
</feature>
<proteinExistence type="predicted"/>
<feature type="compositionally biased region" description="Basic and acidic residues" evidence="1">
    <location>
        <begin position="360"/>
        <end position="369"/>
    </location>
</feature>
<evidence type="ECO:0000313" key="2">
    <source>
        <dbReference type="EMBL" id="SPP34240.1"/>
    </source>
</evidence>
<gene>
    <name evidence="2" type="ORF">WBAF_1072</name>
</gene>
<sequence length="526" mass="59243">MGGVMSNIVNQELVKAVSTNLYGNGIVLTNFNIEEKETGFLWKQKKDYIVISFDRNMSTDQCWDYLSSMKGKIAKKFCGGESAIDLSFDKEFFPFNLNKGKLKAYEGKYRYSVPIEEGVVFNLKCLLANGLAVDVTGAMGGKFGVKYAGQYISHEKFDGELYLYCMHFRNEVLRDYFIENFLSKVKGYKNSPDDFLEIEGDSVYIKKGIFDNLEFIKEIQRDDACSITYDFQDTELQDAKSFKDTMIDLINRKSGVLICATHLTPSGLIVPMTQDGRESLRILKKSEADKINTAFNMKMLSAAEEDDLSEEVLVDGGTYTIDFSNPEISFSIVDEAMQNSLINKDYGLSIDPARVQAPKTEMDRDETSRDSGLGDSPQKASTSFKRSSMKRQSPKRKLFDGDNDVLDAIRRTSLTASQRRELRRLLSPELQKKLDCGALKKDECHLYLTYTSGGKRELNKSFESKESQVSRLAEAQLTVSPKLSGEDSGISSTSSSGLRSSLTHKDPRPELEKCCVRCLDNERAFE</sequence>
<organism evidence="2">
    <name type="scientific">Wolbachia endosymbiont of Aleurodicus floccissimus</name>
    <dbReference type="NCBI Taxonomy" id="2152762"/>
    <lineage>
        <taxon>Bacteria</taxon>
        <taxon>Pseudomonadati</taxon>
        <taxon>Pseudomonadota</taxon>
        <taxon>Alphaproteobacteria</taxon>
        <taxon>Rickettsiales</taxon>
        <taxon>Anaplasmataceae</taxon>
        <taxon>Wolbachieae</taxon>
        <taxon>Wolbachia</taxon>
    </lineage>
</organism>
<protein>
    <submittedName>
        <fullName evidence="2">Uncharacterized protein</fullName>
    </submittedName>
</protein>
<dbReference type="AlphaFoldDB" id="A0A3B0IXT8"/>
<dbReference type="EMBL" id="OUNF01000281">
    <property type="protein sequence ID" value="SPP34240.1"/>
    <property type="molecule type" value="Genomic_DNA"/>
</dbReference>
<reference evidence="2" key="1">
    <citation type="submission" date="2018-04" db="EMBL/GenBank/DDBJ databases">
        <authorList>
            <person name="Go L.Y."/>
            <person name="Mitchell J.A."/>
        </authorList>
    </citation>
    <scope>NUCLEOTIDE SEQUENCE</scope>
    <source>
        <strain evidence="2">WBAF</strain>
    </source>
</reference>
<name>A0A3B0IXT8_9RICK</name>
<accession>A0A3B0IXT8</accession>
<feature type="region of interest" description="Disordered" evidence="1">
    <location>
        <begin position="476"/>
        <end position="506"/>
    </location>
</feature>
<evidence type="ECO:0000256" key="1">
    <source>
        <dbReference type="SAM" id="MobiDB-lite"/>
    </source>
</evidence>
<feature type="compositionally biased region" description="Low complexity" evidence="1">
    <location>
        <begin position="486"/>
        <end position="501"/>
    </location>
</feature>